<feature type="region of interest" description="Disordered" evidence="16">
    <location>
        <begin position="1"/>
        <end position="22"/>
    </location>
</feature>
<dbReference type="InterPro" id="IPR038401">
    <property type="entry name" value="Rev1_C_sf"/>
</dbReference>
<dbReference type="InterPro" id="IPR043128">
    <property type="entry name" value="Rev_trsase/Diguanyl_cyclase"/>
</dbReference>
<dbReference type="InterPro" id="IPR031991">
    <property type="entry name" value="Rev1_C"/>
</dbReference>
<dbReference type="Pfam" id="PF21999">
    <property type="entry name" value="IMS_HHH_1"/>
    <property type="match status" value="1"/>
</dbReference>
<dbReference type="SUPFAM" id="SSF100879">
    <property type="entry name" value="Lesion bypass DNA polymerase (Y-family), little finger domain"/>
    <property type="match status" value="1"/>
</dbReference>
<evidence type="ECO:0000256" key="13">
    <source>
        <dbReference type="ARBA" id="ARBA00058985"/>
    </source>
</evidence>
<comment type="subcellular location">
    <subcellularLocation>
        <location evidence="1 14">Nucleus</location>
    </subcellularLocation>
</comment>
<dbReference type="Gene3D" id="6.10.250.1490">
    <property type="match status" value="1"/>
</dbReference>
<comment type="caution">
    <text evidence="19">The sequence shown here is derived from an EMBL/GenBank/DDBJ whole genome shotgun (WGS) entry which is preliminary data.</text>
</comment>
<evidence type="ECO:0000256" key="2">
    <source>
        <dbReference type="ARBA" id="ARBA00010945"/>
    </source>
</evidence>
<dbReference type="Gene3D" id="3.40.50.10190">
    <property type="entry name" value="BRCT domain"/>
    <property type="match status" value="1"/>
</dbReference>
<dbReference type="GO" id="GO:0042276">
    <property type="term" value="P:error-prone translesion synthesis"/>
    <property type="evidence" value="ECO:0007669"/>
    <property type="project" value="InterPro"/>
</dbReference>
<evidence type="ECO:0000256" key="15">
    <source>
        <dbReference type="PIRSR" id="PIRSR036573-2"/>
    </source>
</evidence>
<feature type="binding site" evidence="15">
    <location>
        <position position="489"/>
    </location>
    <ligand>
        <name>Mg(2+)</name>
        <dbReference type="ChEBI" id="CHEBI:18420"/>
        <label>1</label>
    </ligand>
</feature>
<dbReference type="InterPro" id="IPR025527">
    <property type="entry name" value="HUWE1/Rev1_UBM"/>
</dbReference>
<dbReference type="Pfam" id="PF16727">
    <property type="entry name" value="REV1_C"/>
    <property type="match status" value="1"/>
</dbReference>
<dbReference type="InterPro" id="IPR012112">
    <property type="entry name" value="REV1"/>
</dbReference>
<dbReference type="InterPro" id="IPR043502">
    <property type="entry name" value="DNA/RNA_pol_sf"/>
</dbReference>
<feature type="region of interest" description="Disordered" evidence="16">
    <location>
        <begin position="237"/>
        <end position="306"/>
    </location>
</feature>
<feature type="domain" description="BRCT" evidence="17">
    <location>
        <begin position="60"/>
        <end position="148"/>
    </location>
</feature>
<dbReference type="PROSITE" id="PS50173">
    <property type="entry name" value="UMUC"/>
    <property type="match status" value="1"/>
</dbReference>
<dbReference type="GO" id="GO:0006281">
    <property type="term" value="P:DNA repair"/>
    <property type="evidence" value="ECO:0007669"/>
    <property type="project" value="UniProtKB-KW"/>
</dbReference>
<dbReference type="Gene3D" id="1.10.150.20">
    <property type="entry name" value="5' to 3' exonuclease, C-terminal subdomain"/>
    <property type="match status" value="1"/>
</dbReference>
<dbReference type="InterPro" id="IPR036420">
    <property type="entry name" value="BRCT_dom_sf"/>
</dbReference>
<feature type="domain" description="UmuC" evidence="18">
    <location>
        <begin position="386"/>
        <end position="588"/>
    </location>
</feature>
<dbReference type="EC" id="2.7.7.-" evidence="14"/>
<dbReference type="Gene3D" id="3.30.70.270">
    <property type="match status" value="1"/>
</dbReference>
<dbReference type="GO" id="GO:0046872">
    <property type="term" value="F:metal ion binding"/>
    <property type="evidence" value="ECO:0007669"/>
    <property type="project" value="UniProtKB-KW"/>
</dbReference>
<feature type="region of interest" description="Disordered" evidence="16">
    <location>
        <begin position="954"/>
        <end position="980"/>
    </location>
</feature>
<dbReference type="PIRSF" id="PIRSF036573">
    <property type="entry name" value="REV1"/>
    <property type="match status" value="1"/>
</dbReference>
<dbReference type="GO" id="GO:0003887">
    <property type="term" value="F:DNA-directed DNA polymerase activity"/>
    <property type="evidence" value="ECO:0007669"/>
    <property type="project" value="InterPro"/>
</dbReference>
<evidence type="ECO:0000256" key="5">
    <source>
        <dbReference type="ARBA" id="ARBA00022679"/>
    </source>
</evidence>
<dbReference type="InterPro" id="IPR036775">
    <property type="entry name" value="DNA_pol_Y-fam_lit_finger_sf"/>
</dbReference>
<dbReference type="Pfam" id="PF16589">
    <property type="entry name" value="BRCT_2"/>
    <property type="match status" value="1"/>
</dbReference>
<feature type="compositionally biased region" description="Polar residues" evidence="16">
    <location>
        <begin position="1"/>
        <end position="10"/>
    </location>
</feature>
<feature type="region of interest" description="Disordered" evidence="16">
    <location>
        <begin position="1027"/>
        <end position="1053"/>
    </location>
</feature>
<evidence type="ECO:0000313" key="20">
    <source>
        <dbReference type="Proteomes" id="UP000306584"/>
    </source>
</evidence>
<evidence type="ECO:0000256" key="8">
    <source>
        <dbReference type="ARBA" id="ARBA00022763"/>
    </source>
</evidence>
<dbReference type="InterPro" id="IPR053848">
    <property type="entry name" value="IMS_HHH_1"/>
</dbReference>
<dbReference type="EMBL" id="QZBD01000524">
    <property type="protein sequence ID" value="THY11985.1"/>
    <property type="molecule type" value="Genomic_DNA"/>
</dbReference>
<dbReference type="PANTHER" id="PTHR45990:SF1">
    <property type="entry name" value="DNA REPAIR PROTEIN REV1"/>
    <property type="match status" value="1"/>
</dbReference>
<dbReference type="GO" id="GO:0005634">
    <property type="term" value="C:nucleus"/>
    <property type="evidence" value="ECO:0007669"/>
    <property type="project" value="UniProtKB-SubCell"/>
</dbReference>
<dbReference type="InterPro" id="IPR017961">
    <property type="entry name" value="DNA_pol_Y-fam_little_finger"/>
</dbReference>
<dbReference type="InterPro" id="IPR001357">
    <property type="entry name" value="BRCT_dom"/>
</dbReference>
<dbReference type="GO" id="GO:0003684">
    <property type="term" value="F:damaged DNA binding"/>
    <property type="evidence" value="ECO:0007669"/>
    <property type="project" value="UniProtKB-UniRule"/>
</dbReference>
<gene>
    <name evidence="19" type="ORF">D6D01_08737</name>
</gene>
<dbReference type="Pfam" id="PF00817">
    <property type="entry name" value="IMS"/>
    <property type="match status" value="1"/>
</dbReference>
<evidence type="ECO:0000256" key="9">
    <source>
        <dbReference type="ARBA" id="ARBA00022842"/>
    </source>
</evidence>
<reference evidence="19 20" key="1">
    <citation type="submission" date="2018-10" db="EMBL/GenBank/DDBJ databases">
        <title>Fifty Aureobasidium pullulans genomes reveal a recombining polyextremotolerant generalist.</title>
        <authorList>
            <person name="Gostincar C."/>
            <person name="Turk M."/>
            <person name="Zajc J."/>
            <person name="Gunde-Cimerman N."/>
        </authorList>
    </citation>
    <scope>NUCLEOTIDE SEQUENCE [LARGE SCALE GENOMIC DNA]</scope>
    <source>
        <strain evidence="19 20">EXF-6604</strain>
    </source>
</reference>
<evidence type="ECO:0000256" key="12">
    <source>
        <dbReference type="ARBA" id="ARBA00023242"/>
    </source>
</evidence>
<evidence type="ECO:0000256" key="6">
    <source>
        <dbReference type="ARBA" id="ARBA00022695"/>
    </source>
</evidence>
<dbReference type="FunFam" id="3.30.1490.100:FF:000001">
    <property type="entry name" value="DNA repair protein REV1"/>
    <property type="match status" value="1"/>
</dbReference>
<evidence type="ECO:0000259" key="17">
    <source>
        <dbReference type="PROSITE" id="PS50172"/>
    </source>
</evidence>
<dbReference type="GO" id="GO:0070987">
    <property type="term" value="P:error-free translesion synthesis"/>
    <property type="evidence" value="ECO:0007669"/>
    <property type="project" value="UniProtKB-ARBA"/>
</dbReference>
<keyword evidence="11 14" id="KW-0234">DNA repair</keyword>
<dbReference type="CDD" id="cd01701">
    <property type="entry name" value="PolY_Rev1"/>
    <property type="match status" value="1"/>
</dbReference>
<dbReference type="InterPro" id="IPR001126">
    <property type="entry name" value="UmuC"/>
</dbReference>
<dbReference type="SUPFAM" id="SSF52113">
    <property type="entry name" value="BRCT domain"/>
    <property type="match status" value="1"/>
</dbReference>
<comment type="cofactor">
    <cofactor evidence="15">
        <name>Mg(2+)</name>
        <dbReference type="ChEBI" id="CHEBI:18420"/>
    </cofactor>
    <text evidence="15">Binds 2 magnesium ions.</text>
</comment>
<evidence type="ECO:0000256" key="7">
    <source>
        <dbReference type="ARBA" id="ARBA00022723"/>
    </source>
</evidence>
<dbReference type="SUPFAM" id="SSF56672">
    <property type="entry name" value="DNA/RNA polymerases"/>
    <property type="match status" value="1"/>
</dbReference>
<evidence type="ECO:0000256" key="11">
    <source>
        <dbReference type="ARBA" id="ARBA00023204"/>
    </source>
</evidence>
<dbReference type="PANTHER" id="PTHR45990">
    <property type="entry name" value="DNA REPAIR PROTEIN REV1"/>
    <property type="match status" value="1"/>
</dbReference>
<evidence type="ECO:0000256" key="14">
    <source>
        <dbReference type="PIRNR" id="PIRNR036573"/>
    </source>
</evidence>
<dbReference type="CDD" id="cd17719">
    <property type="entry name" value="BRCT_Rev1"/>
    <property type="match status" value="1"/>
</dbReference>
<keyword evidence="7 15" id="KW-0479">Metal-binding</keyword>
<keyword evidence="9 15" id="KW-0460">Magnesium</keyword>
<dbReference type="FunFam" id="3.30.70.270:FF:000040">
    <property type="entry name" value="DNA repair protein REV1"/>
    <property type="match status" value="1"/>
</dbReference>
<dbReference type="GO" id="GO:0017125">
    <property type="term" value="F:deoxycytidyl transferase activity"/>
    <property type="evidence" value="ECO:0007669"/>
    <property type="project" value="TreeGrafter"/>
</dbReference>
<dbReference type="Gene3D" id="3.30.1490.100">
    <property type="entry name" value="DNA polymerase, Y-family, little finger domain"/>
    <property type="match status" value="1"/>
</dbReference>
<proteinExistence type="inferred from homology"/>
<keyword evidence="8 14" id="KW-0227">DNA damage</keyword>
<evidence type="ECO:0000256" key="4">
    <source>
        <dbReference type="ARBA" id="ARBA00022634"/>
    </source>
</evidence>
<feature type="binding site" evidence="15">
    <location>
        <position position="390"/>
    </location>
    <ligand>
        <name>Mg(2+)</name>
        <dbReference type="ChEBI" id="CHEBI:18420"/>
        <label>1</label>
    </ligand>
</feature>
<sequence length="1180" mass="130907">MNSRLESKSAQTRKRIENHTFEDEAGDEYDASKFGGHREYMRRKRIKLQNLDAEIRAKSDNPPVFKGIVVYVNGYTQPSLNDLHTMIVAHGGGFAQYLDGKTFVTHIVASSLTPKKAVEFKRYRIVKPAWIVDSIAAAKCLPWDNYRVVDEGVGQKVLAFNNGQIASQVNRPTRGYKDQSENSWYNTQLKGFQVDGPASSPKPSFLRGPPASSKPPTLTPEYDDIHDSDFEALEDGDDTAMDISEPPLETHEPINDIPQTPPHTSSTEENIVEPDSVPPHSTSPYGQEASDPRSAKESHTSGKTTPQKIAEMTAEEHNAMLLADPRLRKSTVVNPEFLQQYYRESRLHHLSTWKADLKSQLQALTAEKSASQKARQKRPTGYRRYIMHVDFDSFFAAVSLKKYPQYKDKPCVVAHGSGSGGGNGSEIASCNYPAREFGVKNGMWMKRAQELCPDLKVLPYDFPAYEESSRQFYAAILETGGVVQSVSVDEALIDISAQCIAVGGTDGVQRYEGSNYREQSEADRIGRDLRDEVLKRTGCNVSVGIGANILLAKIALRKAKPAGQFQLKPEDVLDFIGTLEVQSLPGVAYSIGGKLEEIGVKYVKDIRELSKEKLVNTLGPKTGEKIWEYSRGIDKAEVGDQVVRKSVSADVNWGVRFENQGQVDEFMTSLCGELQKRLIKENVKGKQLTVKVMRRSPDAPLDPPKHLGHGKCDTYNKSIQLGVATNDSTLMTKEVLVVMRSFGFSPGELRGIGIQMTKLEPLKTGTDGRADSSQPRLQFKPAQTIAQNIRPKLLAETEAAEDPITDDIKTPKKNRVRDIGDSSYLDSILNNPSPSKRPLNLLGTQFALPTQVDPKVLAELPEEIRARLIKQSRPAQVSENANGRKSPTPAVKKTPRAASAAIGLPNQSQLDPEILNSLPEDVRRDVMAMYHTNTTSPRKGQDQTILPQSPRKNRIIPPVKKLGGRKPRGGGGLFARARPSNGMSTLTQANFVARETDAEDTTAEEEAEIDEEFLAALPPEIRKEVLDERRSAQLRRSGGLEASRRPGGKRQDLPANTIEKFFHLPPRPEKPSFTSNKLTELPELRKAVREWVKEFWDEAPYAEDTEALVKYLEAVVKQERDVNKAVKIARWLGLVVEQEVLGKDGVGEEVQEGWGKAWEEVKRGVQGAVLARGLPGVEFD</sequence>
<dbReference type="Gene3D" id="3.40.1170.60">
    <property type="match status" value="1"/>
</dbReference>
<keyword evidence="4 14" id="KW-0237">DNA synthesis</keyword>
<evidence type="ECO:0000256" key="1">
    <source>
        <dbReference type="ARBA" id="ARBA00004123"/>
    </source>
</evidence>
<evidence type="ECO:0000313" key="19">
    <source>
        <dbReference type="EMBL" id="THY11985.1"/>
    </source>
</evidence>
<name>A0A4S9K9P5_AURPU</name>
<evidence type="ECO:0000256" key="10">
    <source>
        <dbReference type="ARBA" id="ARBA00023125"/>
    </source>
</evidence>
<evidence type="ECO:0000256" key="16">
    <source>
        <dbReference type="SAM" id="MobiDB-lite"/>
    </source>
</evidence>
<evidence type="ECO:0000259" key="18">
    <source>
        <dbReference type="PROSITE" id="PS50173"/>
    </source>
</evidence>
<dbReference type="Proteomes" id="UP000306584">
    <property type="component" value="Unassembled WGS sequence"/>
</dbReference>
<keyword evidence="10 14" id="KW-0238">DNA-binding</keyword>
<dbReference type="Pfam" id="PF14377">
    <property type="entry name" value="UBM"/>
    <property type="match status" value="3"/>
</dbReference>
<feature type="compositionally biased region" description="Polar residues" evidence="16">
    <location>
        <begin position="873"/>
        <end position="885"/>
    </location>
</feature>
<dbReference type="Pfam" id="PF11799">
    <property type="entry name" value="IMS_C"/>
    <property type="match status" value="1"/>
</dbReference>
<dbReference type="AlphaFoldDB" id="A0A4S9K9P5"/>
<comment type="function">
    <text evidence="13">Deoxycytidyl transferase involved in DNA repair. Transfers a dCMP residue from dCTP to the 3'-end of a DNA primer in a template-dependent reaction. May assist in the first step in the bypass of abasic lesions by the insertion of a nucleotide opposite the lesion. Required for normal induction of mutations by physical and chemical agents. Involved in mitochondrial DNA mutagenesis.</text>
</comment>
<feature type="region of interest" description="Disordered" evidence="16">
    <location>
        <begin position="871"/>
        <end position="902"/>
    </location>
</feature>
<protein>
    <recommendedName>
        <fullName evidence="3 14">DNA repair protein REV1</fullName>
        <ecNumber evidence="14">2.7.7.-</ecNumber>
    </recommendedName>
</protein>
<dbReference type="Gene3D" id="1.20.58.1280">
    <property type="entry name" value="DNA repair protein Rev1, C-terminal domain"/>
    <property type="match status" value="1"/>
</dbReference>
<feature type="region of interest" description="Disordered" evidence="16">
    <location>
        <begin position="191"/>
        <end position="224"/>
    </location>
</feature>
<organism evidence="19 20">
    <name type="scientific">Aureobasidium pullulans</name>
    <name type="common">Black yeast</name>
    <name type="synonym">Pullularia pullulans</name>
    <dbReference type="NCBI Taxonomy" id="5580"/>
    <lineage>
        <taxon>Eukaryota</taxon>
        <taxon>Fungi</taxon>
        <taxon>Dikarya</taxon>
        <taxon>Ascomycota</taxon>
        <taxon>Pezizomycotina</taxon>
        <taxon>Dothideomycetes</taxon>
        <taxon>Dothideomycetidae</taxon>
        <taxon>Dothideales</taxon>
        <taxon>Saccotheciaceae</taxon>
        <taxon>Aureobasidium</taxon>
    </lineage>
</organism>
<comment type="similarity">
    <text evidence="2 14">Belongs to the DNA polymerase type-Y family.</text>
</comment>
<dbReference type="PROSITE" id="PS50172">
    <property type="entry name" value="BRCT"/>
    <property type="match status" value="1"/>
</dbReference>
<dbReference type="FunFam" id="3.40.50.10190:FF:000011">
    <property type="entry name" value="DNA repair protein REV1"/>
    <property type="match status" value="1"/>
</dbReference>
<accession>A0A4S9K9P5</accession>
<dbReference type="SMART" id="SM00292">
    <property type="entry name" value="BRCT"/>
    <property type="match status" value="1"/>
</dbReference>
<feature type="binding site" evidence="15">
    <location>
        <position position="490"/>
    </location>
    <ligand>
        <name>Mg(2+)</name>
        <dbReference type="ChEBI" id="CHEBI:18420"/>
        <label>1</label>
    </ligand>
</feature>
<keyword evidence="12 14" id="KW-0539">Nucleus</keyword>
<keyword evidence="5 14" id="KW-0808">Transferase</keyword>
<keyword evidence="6 14" id="KW-0548">Nucleotidyltransferase</keyword>
<evidence type="ECO:0000256" key="3">
    <source>
        <dbReference type="ARBA" id="ARBA00020399"/>
    </source>
</evidence>
<dbReference type="Gene3D" id="6.10.250.1630">
    <property type="match status" value="1"/>
</dbReference>
<feature type="compositionally biased region" description="Basic and acidic residues" evidence="16">
    <location>
        <begin position="290"/>
        <end position="300"/>
    </location>
</feature>